<feature type="domain" description="Ubiquitin-like" evidence="1">
    <location>
        <begin position="1"/>
        <end position="55"/>
    </location>
</feature>
<dbReference type="HOGENOM" id="CLU_010412_0_0_1"/>
<feature type="domain" description="Ubiquitin-like" evidence="1">
    <location>
        <begin position="77"/>
        <end position="133"/>
    </location>
</feature>
<dbReference type="SUPFAM" id="SSF54236">
    <property type="entry name" value="Ubiquitin-like"/>
    <property type="match status" value="2"/>
</dbReference>
<dbReference type="InterPro" id="IPR050158">
    <property type="entry name" value="Ubiquitin_ubiquitin-like"/>
</dbReference>
<protein>
    <recommendedName>
        <fullName evidence="1">Ubiquitin-like domain-containing protein</fullName>
    </recommendedName>
</protein>
<evidence type="ECO:0000313" key="2">
    <source>
        <dbReference type="EMBL" id="KIM23229.1"/>
    </source>
</evidence>
<organism evidence="2 3">
    <name type="scientific">Serendipita vermifera MAFF 305830</name>
    <dbReference type="NCBI Taxonomy" id="933852"/>
    <lineage>
        <taxon>Eukaryota</taxon>
        <taxon>Fungi</taxon>
        <taxon>Dikarya</taxon>
        <taxon>Basidiomycota</taxon>
        <taxon>Agaricomycotina</taxon>
        <taxon>Agaricomycetes</taxon>
        <taxon>Sebacinales</taxon>
        <taxon>Serendipitaceae</taxon>
        <taxon>Serendipita</taxon>
    </lineage>
</organism>
<dbReference type="Proteomes" id="UP000054097">
    <property type="component" value="Unassembled WGS sequence"/>
</dbReference>
<evidence type="ECO:0000259" key="1">
    <source>
        <dbReference type="PROSITE" id="PS50053"/>
    </source>
</evidence>
<accession>A0A0C3AT84</accession>
<dbReference type="InterPro" id="IPR029071">
    <property type="entry name" value="Ubiquitin-like_domsf"/>
</dbReference>
<feature type="non-terminal residue" evidence="2">
    <location>
        <position position="133"/>
    </location>
</feature>
<dbReference type="InterPro" id="IPR019956">
    <property type="entry name" value="Ubiquitin_dom"/>
</dbReference>
<gene>
    <name evidence="2" type="ORF">M408DRAFT_36611</name>
</gene>
<reference evidence="2 3" key="1">
    <citation type="submission" date="2014-04" db="EMBL/GenBank/DDBJ databases">
        <authorList>
            <consortium name="DOE Joint Genome Institute"/>
            <person name="Kuo A."/>
            <person name="Zuccaro A."/>
            <person name="Kohler A."/>
            <person name="Nagy L.G."/>
            <person name="Floudas D."/>
            <person name="Copeland A."/>
            <person name="Barry K.W."/>
            <person name="Cichocki N."/>
            <person name="Veneault-Fourrey C."/>
            <person name="LaButti K."/>
            <person name="Lindquist E.A."/>
            <person name="Lipzen A."/>
            <person name="Lundell T."/>
            <person name="Morin E."/>
            <person name="Murat C."/>
            <person name="Sun H."/>
            <person name="Tunlid A."/>
            <person name="Henrissat B."/>
            <person name="Grigoriev I.V."/>
            <person name="Hibbett D.S."/>
            <person name="Martin F."/>
            <person name="Nordberg H.P."/>
            <person name="Cantor M.N."/>
            <person name="Hua S.X."/>
        </authorList>
    </citation>
    <scope>NUCLEOTIDE SEQUENCE [LARGE SCALE GENOMIC DNA]</scope>
    <source>
        <strain evidence="2 3">MAFF 305830</strain>
    </source>
</reference>
<proteinExistence type="predicted"/>
<sequence>TVGDLTKALRDLDGIPVEQQRILYNGRELEEGRTLDQYQIAAGATLGLVRRSRSNLTILVPNGNVYPIAFGHIFNGTLGGLKTAIQYQAGILRNRQRLFGQDTDGVEYELLHDSDTLADLNIRKGSTLRVKLR</sequence>
<dbReference type="OrthoDB" id="428577at2759"/>
<reference evidence="3" key="2">
    <citation type="submission" date="2015-01" db="EMBL/GenBank/DDBJ databases">
        <title>Evolutionary Origins and Diversification of the Mycorrhizal Mutualists.</title>
        <authorList>
            <consortium name="DOE Joint Genome Institute"/>
            <consortium name="Mycorrhizal Genomics Consortium"/>
            <person name="Kohler A."/>
            <person name="Kuo A."/>
            <person name="Nagy L.G."/>
            <person name="Floudas D."/>
            <person name="Copeland A."/>
            <person name="Barry K.W."/>
            <person name="Cichocki N."/>
            <person name="Veneault-Fourrey C."/>
            <person name="LaButti K."/>
            <person name="Lindquist E.A."/>
            <person name="Lipzen A."/>
            <person name="Lundell T."/>
            <person name="Morin E."/>
            <person name="Murat C."/>
            <person name="Riley R."/>
            <person name="Ohm R."/>
            <person name="Sun H."/>
            <person name="Tunlid A."/>
            <person name="Henrissat B."/>
            <person name="Grigoriev I.V."/>
            <person name="Hibbett D.S."/>
            <person name="Martin F."/>
        </authorList>
    </citation>
    <scope>NUCLEOTIDE SEQUENCE [LARGE SCALE GENOMIC DNA]</scope>
    <source>
        <strain evidence="3">MAFF 305830</strain>
    </source>
</reference>
<dbReference type="AlphaFoldDB" id="A0A0C3AT84"/>
<keyword evidence="3" id="KW-1185">Reference proteome</keyword>
<dbReference type="Gene3D" id="3.10.20.90">
    <property type="entry name" value="Phosphatidylinositol 3-kinase Catalytic Subunit, Chain A, domain 1"/>
    <property type="match status" value="2"/>
</dbReference>
<evidence type="ECO:0000313" key="3">
    <source>
        <dbReference type="Proteomes" id="UP000054097"/>
    </source>
</evidence>
<dbReference type="EMBL" id="KN824340">
    <property type="protein sequence ID" value="KIM23229.1"/>
    <property type="molecule type" value="Genomic_DNA"/>
</dbReference>
<feature type="non-terminal residue" evidence="2">
    <location>
        <position position="1"/>
    </location>
</feature>
<dbReference type="PRINTS" id="PR00348">
    <property type="entry name" value="UBIQUITIN"/>
</dbReference>
<name>A0A0C3AT84_SERVB</name>
<dbReference type="PANTHER" id="PTHR10666">
    <property type="entry name" value="UBIQUITIN"/>
    <property type="match status" value="1"/>
</dbReference>
<dbReference type="CDD" id="cd17039">
    <property type="entry name" value="Ubl_ubiquitin_like"/>
    <property type="match status" value="1"/>
</dbReference>
<dbReference type="PROSITE" id="PS50053">
    <property type="entry name" value="UBIQUITIN_2"/>
    <property type="match status" value="2"/>
</dbReference>
<dbReference type="STRING" id="933852.A0A0C3AT84"/>
<dbReference type="Pfam" id="PF00240">
    <property type="entry name" value="ubiquitin"/>
    <property type="match status" value="1"/>
</dbReference>
<dbReference type="InterPro" id="IPR000626">
    <property type="entry name" value="Ubiquitin-like_dom"/>
</dbReference>